<evidence type="ECO:0000313" key="5">
    <source>
        <dbReference type="Proteomes" id="UP000198937"/>
    </source>
</evidence>
<name>A0A1C6UGK9_9ACTN</name>
<dbReference type="OrthoDB" id="1655016at2"/>
<evidence type="ECO:0000256" key="1">
    <source>
        <dbReference type="SAM" id="MobiDB-lite"/>
    </source>
</evidence>
<dbReference type="Pfam" id="PF13529">
    <property type="entry name" value="Peptidase_C39_2"/>
    <property type="match status" value="1"/>
</dbReference>
<keyword evidence="5" id="KW-1185">Reference proteome</keyword>
<keyword evidence="2" id="KW-0472">Membrane</keyword>
<feature type="compositionally biased region" description="Low complexity" evidence="1">
    <location>
        <begin position="80"/>
        <end position="127"/>
    </location>
</feature>
<dbReference type="InterPro" id="IPR038765">
    <property type="entry name" value="Papain-like_cys_pep_sf"/>
</dbReference>
<evidence type="ECO:0000259" key="3">
    <source>
        <dbReference type="Pfam" id="PF13529"/>
    </source>
</evidence>
<dbReference type="AlphaFoldDB" id="A0A1C6UGK9"/>
<dbReference type="RefSeq" id="WP_091436156.1">
    <property type="nucleotide sequence ID" value="NZ_BMMJ01000004.1"/>
</dbReference>
<evidence type="ECO:0000256" key="2">
    <source>
        <dbReference type="SAM" id="Phobius"/>
    </source>
</evidence>
<dbReference type="STRING" id="683228.GA0070617_2243"/>
<feature type="domain" description="Peptidase C39-like" evidence="3">
    <location>
        <begin position="149"/>
        <end position="283"/>
    </location>
</feature>
<reference evidence="5" key="1">
    <citation type="submission" date="2016-06" db="EMBL/GenBank/DDBJ databases">
        <authorList>
            <person name="Varghese N."/>
            <person name="Submissions Spin"/>
        </authorList>
    </citation>
    <scope>NUCLEOTIDE SEQUENCE [LARGE SCALE GENOMIC DNA]</scope>
    <source>
        <strain evidence="5">DSM 45577</strain>
    </source>
</reference>
<dbReference type="Proteomes" id="UP000198937">
    <property type="component" value="Unassembled WGS sequence"/>
</dbReference>
<feature type="region of interest" description="Disordered" evidence="1">
    <location>
        <begin position="80"/>
        <end position="141"/>
    </location>
</feature>
<protein>
    <submittedName>
        <fullName evidence="4">Peptidase_C39 like family protein</fullName>
    </submittedName>
</protein>
<feature type="transmembrane region" description="Helical" evidence="2">
    <location>
        <begin position="20"/>
        <end position="39"/>
    </location>
</feature>
<accession>A0A1C6UGK9</accession>
<sequence length="308" mass="31298">MPHPLKRQFRRLAVDRSYQVVAASAATLVVASGTGLLIATGDRPEPDRQQPSAVAEVAPQAGEIAARSELRVPASVAPSLTTAAPSPTATASPSAASPSAASPSAASPSAAPSRAAKPVAAASSAAPDPDLTRPAAPKPPASKVLDHVYQAQTTYFYCGPAAVRNALNAAGIERSQDTLAGMLGTTEFGTNSAADTTRVLNQLVDGAPYRTRMIPGGAATAAQTDRLVDDVVTAIAAGRSPVVNIAGTATDVAGGWHSFPGGHYVAVVGYRDNGRTVRISDSADPGNALYWMSTSALADWIATRGYSA</sequence>
<gene>
    <name evidence="4" type="ORF">GA0070617_2243</name>
</gene>
<dbReference type="EMBL" id="FMIA01000002">
    <property type="protein sequence ID" value="SCL53023.1"/>
    <property type="molecule type" value="Genomic_DNA"/>
</dbReference>
<keyword evidence="2" id="KW-1133">Transmembrane helix</keyword>
<dbReference type="InterPro" id="IPR039564">
    <property type="entry name" value="Peptidase_C39-like"/>
</dbReference>
<organism evidence="4 5">
    <name type="scientific">Micromonospora yangpuensis</name>
    <dbReference type="NCBI Taxonomy" id="683228"/>
    <lineage>
        <taxon>Bacteria</taxon>
        <taxon>Bacillati</taxon>
        <taxon>Actinomycetota</taxon>
        <taxon>Actinomycetes</taxon>
        <taxon>Micromonosporales</taxon>
        <taxon>Micromonosporaceae</taxon>
        <taxon>Micromonospora</taxon>
    </lineage>
</organism>
<proteinExistence type="predicted"/>
<evidence type="ECO:0000313" key="4">
    <source>
        <dbReference type="EMBL" id="SCL53023.1"/>
    </source>
</evidence>
<dbReference type="Gene3D" id="3.90.70.10">
    <property type="entry name" value="Cysteine proteinases"/>
    <property type="match status" value="1"/>
</dbReference>
<dbReference type="SUPFAM" id="SSF54001">
    <property type="entry name" value="Cysteine proteinases"/>
    <property type="match status" value="1"/>
</dbReference>
<keyword evidence="2" id="KW-0812">Transmembrane</keyword>